<name>A0A2I1GJX4_9GLOM</name>
<evidence type="ECO:0000313" key="1">
    <source>
        <dbReference type="EMBL" id="PKY46915.1"/>
    </source>
</evidence>
<organism evidence="1 2">
    <name type="scientific">Rhizophagus irregularis</name>
    <dbReference type="NCBI Taxonomy" id="588596"/>
    <lineage>
        <taxon>Eukaryota</taxon>
        <taxon>Fungi</taxon>
        <taxon>Fungi incertae sedis</taxon>
        <taxon>Mucoromycota</taxon>
        <taxon>Glomeromycotina</taxon>
        <taxon>Glomeromycetes</taxon>
        <taxon>Glomerales</taxon>
        <taxon>Glomeraceae</taxon>
        <taxon>Rhizophagus</taxon>
    </lineage>
</organism>
<protein>
    <submittedName>
        <fullName evidence="1">Uncharacterized protein</fullName>
    </submittedName>
</protein>
<proteinExistence type="predicted"/>
<accession>A0A2I1GJX4</accession>
<dbReference type="AlphaFoldDB" id="A0A2I1GJX4"/>
<gene>
    <name evidence="1" type="ORF">RhiirA4_461924</name>
</gene>
<dbReference type="EMBL" id="LLXI01000497">
    <property type="protein sequence ID" value="PKY46915.1"/>
    <property type="molecule type" value="Genomic_DNA"/>
</dbReference>
<evidence type="ECO:0000313" key="2">
    <source>
        <dbReference type="Proteomes" id="UP000234323"/>
    </source>
</evidence>
<dbReference type="VEuPathDB" id="FungiDB:RhiirA1_458295"/>
<reference evidence="1 2" key="1">
    <citation type="submission" date="2015-10" db="EMBL/GenBank/DDBJ databases">
        <title>Genome analyses suggest a sexual origin of heterokaryosis in a supposedly ancient asexual fungus.</title>
        <authorList>
            <person name="Ropars J."/>
            <person name="Sedzielewska K."/>
            <person name="Noel J."/>
            <person name="Charron P."/>
            <person name="Farinelli L."/>
            <person name="Marton T."/>
            <person name="Kruger M."/>
            <person name="Pelin A."/>
            <person name="Brachmann A."/>
            <person name="Corradi N."/>
        </authorList>
    </citation>
    <scope>NUCLEOTIDE SEQUENCE [LARGE SCALE GENOMIC DNA]</scope>
    <source>
        <strain evidence="1 2">A4</strain>
    </source>
</reference>
<dbReference type="Proteomes" id="UP000234323">
    <property type="component" value="Unassembled WGS sequence"/>
</dbReference>
<comment type="caution">
    <text evidence="1">The sequence shown here is derived from an EMBL/GenBank/DDBJ whole genome shotgun (WGS) entry which is preliminary data.</text>
</comment>
<keyword evidence="2" id="KW-1185">Reference proteome</keyword>
<sequence>MKENFPYRTSENEEIDKLTRHTQLNVTQVCDYMEWIPFEKFEMVKYIGWIWDDGAQEWTRAGPMNVALKRFDNSQNISSPYINQSVRNIRNFIDRYFYEPSNIDQY</sequence>
<dbReference type="VEuPathDB" id="FungiDB:RhiirFUN_005131"/>